<dbReference type="Pfam" id="PF14683">
    <property type="entry name" value="CBM-like"/>
    <property type="match status" value="1"/>
</dbReference>
<accession>A0A3N7G0D5</accession>
<evidence type="ECO:0000256" key="1">
    <source>
        <dbReference type="SAM" id="Phobius"/>
    </source>
</evidence>
<dbReference type="CDD" id="cd10317">
    <property type="entry name" value="RGL4_C"/>
    <property type="match status" value="1"/>
</dbReference>
<dbReference type="EMBL" id="CM009295">
    <property type="protein sequence ID" value="RQO92201.1"/>
    <property type="molecule type" value="Genomic_DNA"/>
</dbReference>
<dbReference type="Proteomes" id="UP000006729">
    <property type="component" value="Chromosome 6"/>
</dbReference>
<sequence>MDYGKGTQICILGMTLFTLLASVIIIKIGSLLRFPAAGSNYIAALLRNMGNHTYQATTWQIKFEIENATPRTGNYTLQVALASASASELQVRFNDRRAKRPHFRTRLIGRDNAIARHGIHGLYWFYSINVPSRLLRQGNNTVYLTQSRSKSPVGGIMYDYIRLEGPPETGPSVE</sequence>
<dbReference type="InterPro" id="IPR051850">
    <property type="entry name" value="Polysacch_Lyase_4"/>
</dbReference>
<dbReference type="PANTHER" id="PTHR32018">
    <property type="entry name" value="RHAMNOGALACTURONATE LYASE FAMILY PROTEIN"/>
    <property type="match status" value="1"/>
</dbReference>
<dbReference type="InterPro" id="IPR008979">
    <property type="entry name" value="Galactose-bd-like_sf"/>
</dbReference>
<keyword evidence="1" id="KW-0812">Transmembrane</keyword>
<name>A0A3N7G0D5_POPTR</name>
<reference evidence="3 4" key="1">
    <citation type="journal article" date="2006" name="Science">
        <title>The genome of black cottonwood, Populus trichocarpa (Torr. &amp; Gray).</title>
        <authorList>
            <person name="Tuskan G.A."/>
            <person name="Difazio S."/>
            <person name="Jansson S."/>
            <person name="Bohlmann J."/>
            <person name="Grigoriev I."/>
            <person name="Hellsten U."/>
            <person name="Putnam N."/>
            <person name="Ralph S."/>
            <person name="Rombauts S."/>
            <person name="Salamov A."/>
            <person name="Schein J."/>
            <person name="Sterck L."/>
            <person name="Aerts A."/>
            <person name="Bhalerao R.R."/>
            <person name="Bhalerao R.P."/>
            <person name="Blaudez D."/>
            <person name="Boerjan W."/>
            <person name="Brun A."/>
            <person name="Brunner A."/>
            <person name="Busov V."/>
            <person name="Campbell M."/>
            <person name="Carlson J."/>
            <person name="Chalot M."/>
            <person name="Chapman J."/>
            <person name="Chen G.L."/>
            <person name="Cooper D."/>
            <person name="Coutinho P.M."/>
            <person name="Couturier J."/>
            <person name="Covert S."/>
            <person name="Cronk Q."/>
            <person name="Cunningham R."/>
            <person name="Davis J."/>
            <person name="Degroeve S."/>
            <person name="Dejardin A."/>
            <person name="Depamphilis C."/>
            <person name="Detter J."/>
            <person name="Dirks B."/>
            <person name="Dubchak I."/>
            <person name="Duplessis S."/>
            <person name="Ehlting J."/>
            <person name="Ellis B."/>
            <person name="Gendler K."/>
            <person name="Goodstein D."/>
            <person name="Gribskov M."/>
            <person name="Grimwood J."/>
            <person name="Groover A."/>
            <person name="Gunter L."/>
            <person name="Hamberger B."/>
            <person name="Heinze B."/>
            <person name="Helariutta Y."/>
            <person name="Henrissat B."/>
            <person name="Holligan D."/>
            <person name="Holt R."/>
            <person name="Huang W."/>
            <person name="Islam-Faridi N."/>
            <person name="Jones S."/>
            <person name="Jones-Rhoades M."/>
            <person name="Jorgensen R."/>
            <person name="Joshi C."/>
            <person name="Kangasjarvi J."/>
            <person name="Karlsson J."/>
            <person name="Kelleher C."/>
            <person name="Kirkpatrick R."/>
            <person name="Kirst M."/>
            <person name="Kohler A."/>
            <person name="Kalluri U."/>
            <person name="Larimer F."/>
            <person name="Leebens-Mack J."/>
            <person name="Leple J.C."/>
            <person name="Locascio P."/>
            <person name="Lou Y."/>
            <person name="Lucas S."/>
            <person name="Martin F."/>
            <person name="Montanini B."/>
            <person name="Napoli C."/>
            <person name="Nelson D.R."/>
            <person name="Nelson C."/>
            <person name="Nieminen K."/>
            <person name="Nilsson O."/>
            <person name="Pereda V."/>
            <person name="Peter G."/>
            <person name="Philippe R."/>
            <person name="Pilate G."/>
            <person name="Poliakov A."/>
            <person name="Razumovskaya J."/>
            <person name="Richardson P."/>
            <person name="Rinaldi C."/>
            <person name="Ritland K."/>
            <person name="Rouze P."/>
            <person name="Ryaboy D."/>
            <person name="Schmutz J."/>
            <person name="Schrader J."/>
            <person name="Segerman B."/>
            <person name="Shin H."/>
            <person name="Siddiqui A."/>
            <person name="Sterky F."/>
            <person name="Terry A."/>
            <person name="Tsai C.J."/>
            <person name="Uberbacher E."/>
            <person name="Unneberg P."/>
            <person name="Vahala J."/>
            <person name="Wall K."/>
            <person name="Wessler S."/>
            <person name="Yang G."/>
            <person name="Yin T."/>
            <person name="Douglas C."/>
            <person name="Marra M."/>
            <person name="Sandberg G."/>
            <person name="Van de Peer Y."/>
            <person name="Rokhsar D."/>
        </authorList>
    </citation>
    <scope>NUCLEOTIDE SEQUENCE [LARGE SCALE GENOMIC DNA]</scope>
    <source>
        <strain evidence="4">cv. Nisqually</strain>
    </source>
</reference>
<gene>
    <name evidence="3" type="ORF">POPTR_006G253601</name>
</gene>
<dbReference type="Gene3D" id="2.60.120.260">
    <property type="entry name" value="Galactose-binding domain-like"/>
    <property type="match status" value="1"/>
</dbReference>
<keyword evidence="1" id="KW-1133">Transmembrane helix</keyword>
<dbReference type="AlphaFoldDB" id="A0A3N7G0D5"/>
<dbReference type="InterPro" id="IPR029411">
    <property type="entry name" value="RG-lyase_III"/>
</dbReference>
<feature type="transmembrane region" description="Helical" evidence="1">
    <location>
        <begin position="6"/>
        <end position="26"/>
    </location>
</feature>
<evidence type="ECO:0000313" key="4">
    <source>
        <dbReference type="Proteomes" id="UP000006729"/>
    </source>
</evidence>
<feature type="domain" description="Rhamnogalacturonan lyase" evidence="2">
    <location>
        <begin position="52"/>
        <end position="163"/>
    </location>
</feature>
<dbReference type="SUPFAM" id="SSF49785">
    <property type="entry name" value="Galactose-binding domain-like"/>
    <property type="match status" value="1"/>
</dbReference>
<protein>
    <recommendedName>
        <fullName evidence="2">Rhamnogalacturonan lyase domain-containing protein</fullName>
    </recommendedName>
</protein>
<keyword evidence="1" id="KW-0472">Membrane</keyword>
<dbReference type="PANTHER" id="PTHR32018:SF17">
    <property type="entry name" value="RHAMNOGALACTURONAN ENDOLYASE"/>
    <property type="match status" value="1"/>
</dbReference>
<evidence type="ECO:0000259" key="2">
    <source>
        <dbReference type="Pfam" id="PF14683"/>
    </source>
</evidence>
<organism evidence="3 4">
    <name type="scientific">Populus trichocarpa</name>
    <name type="common">Western balsam poplar</name>
    <name type="synonym">Populus balsamifera subsp. trichocarpa</name>
    <dbReference type="NCBI Taxonomy" id="3694"/>
    <lineage>
        <taxon>Eukaryota</taxon>
        <taxon>Viridiplantae</taxon>
        <taxon>Streptophyta</taxon>
        <taxon>Embryophyta</taxon>
        <taxon>Tracheophyta</taxon>
        <taxon>Spermatophyta</taxon>
        <taxon>Magnoliopsida</taxon>
        <taxon>eudicotyledons</taxon>
        <taxon>Gunneridae</taxon>
        <taxon>Pentapetalae</taxon>
        <taxon>rosids</taxon>
        <taxon>fabids</taxon>
        <taxon>Malpighiales</taxon>
        <taxon>Salicaceae</taxon>
        <taxon>Saliceae</taxon>
        <taxon>Populus</taxon>
    </lineage>
</organism>
<keyword evidence="4" id="KW-1185">Reference proteome</keyword>
<evidence type="ECO:0000313" key="3">
    <source>
        <dbReference type="EMBL" id="RQO92201.1"/>
    </source>
</evidence>
<proteinExistence type="predicted"/>